<evidence type="ECO:0000313" key="1">
    <source>
        <dbReference type="EMBL" id="ODM14932.1"/>
    </source>
</evidence>
<dbReference type="CDD" id="cd22997">
    <property type="entry name" value="GT_LH"/>
    <property type="match status" value="1"/>
</dbReference>
<sequence>MASLGAPGPSIDNQWSKLSTFTQQILPRRSRPRPTRTLLFAVASFCLLLLWSLRSSGEPAINYWTQFPSLHPFRASPEDASILIPHNSTLTRNDTLPVNLDKNSPSFHVVVPARQKAPPLCRLITSAMILNYPPPTLINYGKSLPEGSTDYDAVVEKVSGIYNYLSASRHVHDQDFVLVLDETDFFFQLPPEVMIGRFQNLLRERNAKLRKKYGLVEIGSDASPEIVQKYSQRVLFGASKMCDLNKLNLSLDAGCVTVPQSALPPDVYGWKTDIDSDVALNRPRWLNPGMAIGQVADLKLVYGQVLQFVEKQKRIKNADHVALTQMYGRQEYIRELERQRTSNGLMEWLYRQIGISDATNITGAAIPYLKSGARYEYGIGVDSESRIFFDTTHSKRDMEWLHYNNITKTSLVQMEHGVPREHRLLLPEDLTLPSPFYHPNLTKDEVSNPPYNDTLDALPNPKNRSWRNLPLLTYIPSASVPALIHLDGNRVTRDGWWLKMWYQPWSRALLRKYMRTPLGFDVAQSALLGGQEWWDLRGGKGGIWTGQGEWMDYGEVCKGFERDVFEDGFGAWGKENGSEDGPVYNQFGNVVKGG</sequence>
<comment type="caution">
    <text evidence="1">The sequence shown here is derived from an EMBL/GenBank/DDBJ whole genome shotgun (WGS) entry which is preliminary data.</text>
</comment>
<organism evidence="1 2">
    <name type="scientific">Aspergillus cristatus</name>
    <name type="common">Chinese Fuzhuan brick tea-fermentation fungus</name>
    <name type="synonym">Eurotium cristatum</name>
    <dbReference type="NCBI Taxonomy" id="573508"/>
    <lineage>
        <taxon>Eukaryota</taxon>
        <taxon>Fungi</taxon>
        <taxon>Dikarya</taxon>
        <taxon>Ascomycota</taxon>
        <taxon>Pezizomycotina</taxon>
        <taxon>Eurotiomycetes</taxon>
        <taxon>Eurotiomycetidae</taxon>
        <taxon>Eurotiales</taxon>
        <taxon>Aspergillaceae</taxon>
        <taxon>Aspergillus</taxon>
        <taxon>Aspergillus subgen. Aspergillus</taxon>
    </lineage>
</organism>
<keyword evidence="2" id="KW-1185">Reference proteome</keyword>
<dbReference type="Proteomes" id="UP000094569">
    <property type="component" value="Unassembled WGS sequence"/>
</dbReference>
<gene>
    <name evidence="1" type="ORF">SI65_09684</name>
</gene>
<dbReference type="PANTHER" id="PTHR36587:SF2">
    <property type="entry name" value="EXPRESSION SITE-ASSOCIATED GENE 3 (ESAG3)-LIKE PROTEIN"/>
    <property type="match status" value="1"/>
</dbReference>
<accession>A0A1E3B1X0</accession>
<dbReference type="AlphaFoldDB" id="A0A1E3B1X0"/>
<dbReference type="OrthoDB" id="422736at2759"/>
<protein>
    <submittedName>
        <fullName evidence="1">Uncharacterized protein</fullName>
    </submittedName>
</protein>
<reference evidence="1 2" key="1">
    <citation type="journal article" date="2016" name="BMC Genomics">
        <title>Comparative genomic and transcriptomic analyses of the Fuzhuan brick tea-fermentation fungus Aspergillus cristatus.</title>
        <authorList>
            <person name="Ge Y."/>
            <person name="Wang Y."/>
            <person name="Liu Y."/>
            <person name="Tan Y."/>
            <person name="Ren X."/>
            <person name="Zhang X."/>
            <person name="Hyde K.D."/>
            <person name="Liu Y."/>
            <person name="Liu Z."/>
        </authorList>
    </citation>
    <scope>NUCLEOTIDE SEQUENCE [LARGE SCALE GENOMIC DNA]</scope>
    <source>
        <strain evidence="1 2">GZAAS20.1005</strain>
    </source>
</reference>
<evidence type="ECO:0000313" key="2">
    <source>
        <dbReference type="Proteomes" id="UP000094569"/>
    </source>
</evidence>
<dbReference type="PANTHER" id="PTHR36587">
    <property type="entry name" value="EXPRESSION SITE-ASSOCIATED GENE 3 (ESAG3)-LIKE PROTEIN"/>
    <property type="match status" value="1"/>
</dbReference>
<name>A0A1E3B1X0_ASPCR</name>
<proteinExistence type="predicted"/>
<dbReference type="EMBL" id="JXNT01000020">
    <property type="protein sequence ID" value="ODM14932.1"/>
    <property type="molecule type" value="Genomic_DNA"/>
</dbReference>
<dbReference type="VEuPathDB" id="FungiDB:SI65_09684"/>